<protein>
    <submittedName>
        <fullName evidence="1">TIGR01459 family HAD-type hydrolase</fullName>
    </submittedName>
</protein>
<dbReference type="InterPro" id="IPR006356">
    <property type="entry name" value="HAD-SF_hydro_IIA_hyp3"/>
</dbReference>
<keyword evidence="2" id="KW-1185">Reference proteome</keyword>
<dbReference type="InterPro" id="IPR036412">
    <property type="entry name" value="HAD-like_sf"/>
</dbReference>
<comment type="caution">
    <text evidence="1">The sequence shown here is derived from an EMBL/GenBank/DDBJ whole genome shotgun (WGS) entry which is preliminary data.</text>
</comment>
<dbReference type="AlphaFoldDB" id="A0A3N6P7A1"/>
<evidence type="ECO:0000313" key="1">
    <source>
        <dbReference type="EMBL" id="RQH31353.1"/>
    </source>
</evidence>
<dbReference type="Pfam" id="PF13242">
    <property type="entry name" value="Hydrolase_like"/>
    <property type="match status" value="1"/>
</dbReference>
<reference evidence="1 2" key="1">
    <citation type="journal article" date="2018" name="ACS Chem. Biol.">
        <title>Ketoreductase domain dysfunction expands chemodiversity: malyngamide biosynthesis in the cyanobacterium Okeania hirsuta.</title>
        <authorList>
            <person name="Moss N.A."/>
            <person name="Leao T."/>
            <person name="Rankin M."/>
            <person name="McCullough T.M."/>
            <person name="Qu P."/>
            <person name="Korobeynikov A."/>
            <person name="Smith J.L."/>
            <person name="Gerwick L."/>
            <person name="Gerwick W.H."/>
        </authorList>
    </citation>
    <scope>NUCLEOTIDE SEQUENCE [LARGE SCALE GENOMIC DNA]</scope>
    <source>
        <strain evidence="1 2">PAB10Feb10-1</strain>
    </source>
</reference>
<name>A0A3N6P7A1_9CYAN</name>
<evidence type="ECO:0000313" key="2">
    <source>
        <dbReference type="Proteomes" id="UP000269154"/>
    </source>
</evidence>
<gene>
    <name evidence="1" type="ORF">D5R40_23290</name>
</gene>
<dbReference type="RefSeq" id="WP_124155259.1">
    <property type="nucleotide sequence ID" value="NZ_CAWOLW010000076.1"/>
</dbReference>
<dbReference type="SUPFAM" id="SSF56784">
    <property type="entry name" value="HAD-like"/>
    <property type="match status" value="1"/>
</dbReference>
<organism evidence="1 2">
    <name type="scientific">Okeania hirsuta</name>
    <dbReference type="NCBI Taxonomy" id="1458930"/>
    <lineage>
        <taxon>Bacteria</taxon>
        <taxon>Bacillati</taxon>
        <taxon>Cyanobacteriota</taxon>
        <taxon>Cyanophyceae</taxon>
        <taxon>Oscillatoriophycideae</taxon>
        <taxon>Oscillatoriales</taxon>
        <taxon>Microcoleaceae</taxon>
        <taxon>Okeania</taxon>
    </lineage>
</organism>
<dbReference type="EMBL" id="RCBY01000167">
    <property type="protein sequence ID" value="RQH31353.1"/>
    <property type="molecule type" value="Genomic_DNA"/>
</dbReference>
<dbReference type="NCBIfam" id="TIGR01459">
    <property type="entry name" value="HAD-SF-IIA-hyp4"/>
    <property type="match status" value="1"/>
</dbReference>
<dbReference type="InterPro" id="IPR006357">
    <property type="entry name" value="HAD-SF_hydro_IIA"/>
</dbReference>
<dbReference type="GO" id="GO:0005737">
    <property type="term" value="C:cytoplasm"/>
    <property type="evidence" value="ECO:0007669"/>
    <property type="project" value="TreeGrafter"/>
</dbReference>
<proteinExistence type="predicted"/>
<accession>A0A3N6P7A1</accession>
<dbReference type="NCBIfam" id="TIGR01460">
    <property type="entry name" value="HAD-SF-IIA"/>
    <property type="match status" value="1"/>
</dbReference>
<dbReference type="Gene3D" id="3.40.50.1000">
    <property type="entry name" value="HAD superfamily/HAD-like"/>
    <property type="match status" value="2"/>
</dbReference>
<dbReference type="Proteomes" id="UP000269154">
    <property type="component" value="Unassembled WGS sequence"/>
</dbReference>
<sequence length="266" mass="29788">MRVNSFIDSWHELAERFDVFFIDLWGVLIDGERCFPYAIEWLTFLKNQGKTVVLISNTPTIGASMSEQLLSLGISQTLYQAIVTSGDTTRYLLSADTAANKTIVGSHYYYMGEAQHEQLLQGLPYSRVNQPQEAEFILLTATDSAFESPQDFQVFLEIKVTMLCVNPDLHTLSLLGEKRFCAGSVAQMYQQLGGTVIYIGKPFPDIFALAHSHVNFVDKAGIVMVGDTLYTDIKGGLDYGFKTALVNKKLSSQDIKPDYVFMQFTQ</sequence>
<dbReference type="Pfam" id="PF13344">
    <property type="entry name" value="Hydrolase_6"/>
    <property type="match status" value="1"/>
</dbReference>
<dbReference type="OrthoDB" id="9810449at2"/>
<keyword evidence="1" id="KW-0378">Hydrolase</keyword>
<dbReference type="PANTHER" id="PTHR19288:SF90">
    <property type="entry name" value="OS08G0542600 PROTEIN"/>
    <property type="match status" value="1"/>
</dbReference>
<dbReference type="GO" id="GO:0016791">
    <property type="term" value="F:phosphatase activity"/>
    <property type="evidence" value="ECO:0007669"/>
    <property type="project" value="TreeGrafter"/>
</dbReference>
<dbReference type="InterPro" id="IPR023214">
    <property type="entry name" value="HAD_sf"/>
</dbReference>
<dbReference type="PANTHER" id="PTHR19288">
    <property type="entry name" value="4-NITROPHENYLPHOSPHATASE-RELATED"/>
    <property type="match status" value="1"/>
</dbReference>